<dbReference type="Proteomes" id="UP000031246">
    <property type="component" value="Unassembled WGS sequence"/>
</dbReference>
<comment type="caution">
    <text evidence="1">The sequence shown here is derived from an EMBL/GenBank/DDBJ whole genome shotgun (WGS) entry which is preliminary data.</text>
</comment>
<accession>A0A0C1FW59</accession>
<evidence type="ECO:0000313" key="1">
    <source>
        <dbReference type="EMBL" id="KIA92089.1"/>
    </source>
</evidence>
<gene>
    <name evidence="1" type="ORF">OC25_18585</name>
</gene>
<evidence type="ECO:0000313" key="2">
    <source>
        <dbReference type="Proteomes" id="UP000031246"/>
    </source>
</evidence>
<protein>
    <submittedName>
        <fullName evidence="1">Transcriptional regulator</fullName>
    </submittedName>
</protein>
<reference evidence="1 2" key="1">
    <citation type="submission" date="2014-10" db="EMBL/GenBank/DDBJ databases">
        <title>Pedobacter Kyungheensis.</title>
        <authorList>
            <person name="Anderson B.M."/>
            <person name="Newman J.D."/>
        </authorList>
    </citation>
    <scope>NUCLEOTIDE SEQUENCE [LARGE SCALE GENOMIC DNA]</scope>
    <source>
        <strain evidence="1 2">KACC 16221</strain>
    </source>
</reference>
<dbReference type="AlphaFoldDB" id="A0A0C1FW59"/>
<dbReference type="RefSeq" id="WP_039479132.1">
    <property type="nucleotide sequence ID" value="NZ_JSYN01000023.1"/>
</dbReference>
<keyword evidence="2" id="KW-1185">Reference proteome</keyword>
<proteinExistence type="predicted"/>
<dbReference type="OrthoDB" id="1452891at2"/>
<organism evidence="1 2">
    <name type="scientific">Pedobacter kyungheensis</name>
    <dbReference type="NCBI Taxonomy" id="1069985"/>
    <lineage>
        <taxon>Bacteria</taxon>
        <taxon>Pseudomonadati</taxon>
        <taxon>Bacteroidota</taxon>
        <taxon>Sphingobacteriia</taxon>
        <taxon>Sphingobacteriales</taxon>
        <taxon>Sphingobacteriaceae</taxon>
        <taxon>Pedobacter</taxon>
    </lineage>
</organism>
<sequence>MKIGDKVSISPQVTDRTDWIEGTIIEIEKNPYAGIVITAKSADGEVFFEKEDLFRPLGEEACTH</sequence>
<dbReference type="EMBL" id="JSYN01000023">
    <property type="protein sequence ID" value="KIA92089.1"/>
    <property type="molecule type" value="Genomic_DNA"/>
</dbReference>
<name>A0A0C1FW59_9SPHI</name>